<evidence type="ECO:0000313" key="2">
    <source>
        <dbReference type="Proteomes" id="UP000504615"/>
    </source>
</evidence>
<dbReference type="GO" id="GO:0007268">
    <property type="term" value="P:chemical synaptic transmission"/>
    <property type="evidence" value="ECO:0007669"/>
    <property type="project" value="InterPro"/>
</dbReference>
<protein>
    <submittedName>
        <fullName evidence="3">Protein Cep89 homolog isoform X1</fullName>
    </submittedName>
</protein>
<dbReference type="GO" id="GO:0005814">
    <property type="term" value="C:centriole"/>
    <property type="evidence" value="ECO:0007669"/>
    <property type="project" value="InterPro"/>
</dbReference>
<name>A0A6I9WV25_9HYME</name>
<dbReference type="CTD" id="84902"/>
<feature type="coiled-coil region" evidence="1">
    <location>
        <begin position="315"/>
        <end position="377"/>
    </location>
</feature>
<evidence type="ECO:0000256" key="1">
    <source>
        <dbReference type="SAM" id="Coils"/>
    </source>
</evidence>
<feature type="coiled-coil region" evidence="1">
    <location>
        <begin position="567"/>
        <end position="672"/>
    </location>
</feature>
<dbReference type="GeneID" id="105426285"/>
<dbReference type="KEGG" id="pbar:105426285"/>
<dbReference type="Proteomes" id="UP000504615">
    <property type="component" value="Unplaced"/>
</dbReference>
<feature type="coiled-coil region" evidence="1">
    <location>
        <begin position="180"/>
        <end position="207"/>
    </location>
</feature>
<accession>A0A6I9WV25</accession>
<dbReference type="GO" id="GO:0060271">
    <property type="term" value="P:cilium assembly"/>
    <property type="evidence" value="ECO:0007669"/>
    <property type="project" value="InterPro"/>
</dbReference>
<dbReference type="PANTHER" id="PTHR36170">
    <property type="entry name" value="CENTROSOMAL PROTEIN OF 89 KDA"/>
    <property type="match status" value="1"/>
</dbReference>
<reference evidence="3" key="1">
    <citation type="submission" date="2025-08" db="UniProtKB">
        <authorList>
            <consortium name="RefSeq"/>
        </authorList>
    </citation>
    <scope>IDENTIFICATION</scope>
</reference>
<gene>
    <name evidence="3" type="primary">LOC105426285</name>
</gene>
<dbReference type="GO" id="GO:0007005">
    <property type="term" value="P:mitochondrion organization"/>
    <property type="evidence" value="ECO:0007669"/>
    <property type="project" value="InterPro"/>
</dbReference>
<proteinExistence type="predicted"/>
<dbReference type="RefSeq" id="XP_011635742.1">
    <property type="nucleotide sequence ID" value="XM_011637440.1"/>
</dbReference>
<evidence type="ECO:0000313" key="3">
    <source>
        <dbReference type="RefSeq" id="XP_011635742.1"/>
    </source>
</evidence>
<dbReference type="OrthoDB" id="6622877at2759"/>
<dbReference type="GO" id="GO:0045202">
    <property type="term" value="C:synapse"/>
    <property type="evidence" value="ECO:0007669"/>
    <property type="project" value="GOC"/>
</dbReference>
<keyword evidence="2" id="KW-1185">Reference proteome</keyword>
<keyword evidence="1" id="KW-0175">Coiled coil</keyword>
<feature type="coiled-coil region" evidence="1">
    <location>
        <begin position="431"/>
        <end position="538"/>
    </location>
</feature>
<organism evidence="2 3">
    <name type="scientific">Pogonomyrmex barbatus</name>
    <name type="common">red harvester ant</name>
    <dbReference type="NCBI Taxonomy" id="144034"/>
    <lineage>
        <taxon>Eukaryota</taxon>
        <taxon>Metazoa</taxon>
        <taxon>Ecdysozoa</taxon>
        <taxon>Arthropoda</taxon>
        <taxon>Hexapoda</taxon>
        <taxon>Insecta</taxon>
        <taxon>Pterygota</taxon>
        <taxon>Neoptera</taxon>
        <taxon>Endopterygota</taxon>
        <taxon>Hymenoptera</taxon>
        <taxon>Apocrita</taxon>
        <taxon>Aculeata</taxon>
        <taxon>Formicoidea</taxon>
        <taxon>Formicidae</taxon>
        <taxon>Myrmicinae</taxon>
        <taxon>Pogonomyrmex</taxon>
    </lineage>
</organism>
<dbReference type="GO" id="GO:0097539">
    <property type="term" value="C:ciliary transition fiber"/>
    <property type="evidence" value="ECO:0007669"/>
    <property type="project" value="TreeGrafter"/>
</dbReference>
<dbReference type="PANTHER" id="PTHR36170:SF1">
    <property type="entry name" value="CENTROSOMAL PROTEIN OF 89 KDA"/>
    <property type="match status" value="1"/>
</dbReference>
<dbReference type="InterPro" id="IPR033545">
    <property type="entry name" value="CEP89"/>
</dbReference>
<dbReference type="AlphaFoldDB" id="A0A6I9WV25"/>
<sequence length="699" mass="82118">MTVGVMAVIKTQTNCKPTKVYSSRLRFEVPRVYASNIEIADGFLKFSSAVTHHVRVGVNRRRCQNVTIALTSIPEKRISVAENELEPVHKPLRYRRFHRTRRHPKVNGEFEELIDKNGNNNDSVALPKKNSRHNVQKKIDKLAEENRILTMKLESSHINPETIAELKEKDSLMSKICNKYHKLLKNHDSLQQEYEKLNALLAERETEYHQLHIHHKEFIEALQKAEKNNSNLLTFNQRCKAENVQLNEDVLLLKHVIYRLNAELERYQDKLKESGQSVLSKNISDILDSKRPTDDIKTISESWGSVNIHALGPLLDAYQESLLEKQELVNKYEEDIANFSSRCKEVIMENECMQNEMEKLKSKCARYADEIKMISEDADLLKELNECYTKQTAHQKQKIHEIHSLYEQKVEVMSFDNNRLHEQYLASKTELSNLQGKYDILNKEYEKLQNDNTKTIPIHVHNATVEECKDLFEKLKRQYETEREKLSTRIRELEESYGQSKTQLNVVTIERNQLKTLNKSFEKRLKRMQRKLEHFQKIVHSMQISRDSFKKQLRKTTVYCEELFSEYERMAAERDKLVTLLHETENENASIHFLGDTITQRVGHLKEQLKIIHEGAKQQLALAEKNMKVQQVGVHRMKDEYHREVQRFKHLLKQKEETIGRLQKEISATRENLELVWKVTATDNKKIKGALKNAKIQHV</sequence>